<protein>
    <submittedName>
        <fullName evidence="1">Uncharacterized protein</fullName>
    </submittedName>
</protein>
<proteinExistence type="predicted"/>
<accession>A0A146JY98</accession>
<organism evidence="1">
    <name type="scientific">Trepomonas sp. PC1</name>
    <dbReference type="NCBI Taxonomy" id="1076344"/>
    <lineage>
        <taxon>Eukaryota</taxon>
        <taxon>Metamonada</taxon>
        <taxon>Diplomonadida</taxon>
        <taxon>Hexamitidae</taxon>
        <taxon>Hexamitinae</taxon>
        <taxon>Trepomonas</taxon>
    </lineage>
</organism>
<evidence type="ECO:0000313" key="1">
    <source>
        <dbReference type="EMBL" id="JAP88695.1"/>
    </source>
</evidence>
<sequence length="311" mass="35703">ISFIHTLANGQIFQPIDLIEHKYIDQFMQNLDIQQGQHSLIFDPLFNQSLTTPDQQSVVFIMDRQILTYGQSGCKIVSDKDVIHASLGNKYLALLMNQSDSSYQLDIIDIKTCQQHTVSQKKFLIHQLKMLKFGTCNQIAIYDSHPRYKYVVSVECPEATLADQPIVAVQTILQNDQLTQQTYFDQTESILKQASIAEVLVARTSSNTIYHQYLDSQAGIFSFNLVSAKLEITALVAHKDHFYAYFFLNDLFVIGKLYVQKQKPILVSYLNKYWPTVSQLQTFDERISIFTQHQIVTLQQSNEVENVLFNG</sequence>
<dbReference type="AlphaFoldDB" id="A0A146JY98"/>
<feature type="non-terminal residue" evidence="1">
    <location>
        <position position="1"/>
    </location>
</feature>
<feature type="non-terminal residue" evidence="1">
    <location>
        <position position="311"/>
    </location>
</feature>
<dbReference type="EMBL" id="GDID01007911">
    <property type="protein sequence ID" value="JAP88695.1"/>
    <property type="molecule type" value="Transcribed_RNA"/>
</dbReference>
<name>A0A146JY98_9EUKA</name>
<gene>
    <name evidence="1" type="ORF">TPC1_31810</name>
</gene>
<reference evidence="1" key="1">
    <citation type="submission" date="2015-07" db="EMBL/GenBank/DDBJ databases">
        <title>Adaptation to a free-living lifestyle via gene acquisitions in the diplomonad Trepomonas sp. PC1.</title>
        <authorList>
            <person name="Xu F."/>
            <person name="Jerlstrom-Hultqvist J."/>
            <person name="Kolisko M."/>
            <person name="Simpson A.G.B."/>
            <person name="Roger A.J."/>
            <person name="Svard S.G."/>
            <person name="Andersson J.O."/>
        </authorList>
    </citation>
    <scope>NUCLEOTIDE SEQUENCE</scope>
    <source>
        <strain evidence="1">PC1</strain>
    </source>
</reference>